<evidence type="ECO:0000313" key="3">
    <source>
        <dbReference type="EMBL" id="CCQ48441.1"/>
    </source>
</evidence>
<dbReference type="Proteomes" id="UP000035722">
    <property type="component" value="Unassembled WGS sequence"/>
</dbReference>
<dbReference type="STRING" id="861266.ARTSIC4J27_4446"/>
<accession>A0A024H9C2</accession>
<dbReference type="Pfam" id="PF13416">
    <property type="entry name" value="SBP_bac_8"/>
    <property type="match status" value="1"/>
</dbReference>
<dbReference type="GO" id="GO:0030288">
    <property type="term" value="C:outer membrane-bounded periplasmic space"/>
    <property type="evidence" value="ECO:0007669"/>
    <property type="project" value="TreeGrafter"/>
</dbReference>
<dbReference type="Gene3D" id="3.40.190.10">
    <property type="entry name" value="Periplasmic binding protein-like II"/>
    <property type="match status" value="2"/>
</dbReference>
<dbReference type="AlphaFoldDB" id="A0A024H9C2"/>
<reference evidence="4" key="1">
    <citation type="journal article" date="2014" name="Genome Announc.">
        <title>Genome Sequence of Arthrobacter siccitolerans 4J27, a Xeroprotectant-Producing Desiccation-Tolerant Microorganism.</title>
        <authorList>
            <person name="Manzanera M."/>
            <person name="Santa-Cruz-Calvo L."/>
            <person name="Vilchez J.I."/>
            <person name="Garcia-Fontana C."/>
            <person name="Silva-Castro G.A."/>
            <person name="Calvo C."/>
            <person name="Gonzalez-Lopez J."/>
        </authorList>
    </citation>
    <scope>NUCLEOTIDE SEQUENCE [LARGE SCALE GENOMIC DNA]</scope>
    <source>
        <strain evidence="4">4J27</strain>
    </source>
</reference>
<dbReference type="GO" id="GO:0030976">
    <property type="term" value="F:thiamine pyrophosphate binding"/>
    <property type="evidence" value="ECO:0007669"/>
    <property type="project" value="TreeGrafter"/>
</dbReference>
<evidence type="ECO:0000256" key="1">
    <source>
        <dbReference type="ARBA" id="ARBA00022729"/>
    </source>
</evidence>
<feature type="signal peptide" evidence="2">
    <location>
        <begin position="1"/>
        <end position="24"/>
    </location>
</feature>
<dbReference type="SUPFAM" id="SSF53850">
    <property type="entry name" value="Periplasmic binding protein-like II"/>
    <property type="match status" value="1"/>
</dbReference>
<organism evidence="3 4">
    <name type="scientific">Pseudarthrobacter siccitolerans</name>
    <dbReference type="NCBI Taxonomy" id="861266"/>
    <lineage>
        <taxon>Bacteria</taxon>
        <taxon>Bacillati</taxon>
        <taxon>Actinomycetota</taxon>
        <taxon>Actinomycetes</taxon>
        <taxon>Micrococcales</taxon>
        <taxon>Micrococcaceae</taxon>
        <taxon>Pseudarthrobacter</taxon>
    </lineage>
</organism>
<dbReference type="GO" id="GO:0030975">
    <property type="term" value="F:thiamine binding"/>
    <property type="evidence" value="ECO:0007669"/>
    <property type="project" value="TreeGrafter"/>
</dbReference>
<keyword evidence="4" id="KW-1185">Reference proteome</keyword>
<dbReference type="EMBL" id="CAQI01000059">
    <property type="protein sequence ID" value="CCQ48441.1"/>
    <property type="molecule type" value="Genomic_DNA"/>
</dbReference>
<dbReference type="PANTHER" id="PTHR30006">
    <property type="entry name" value="THIAMINE-BINDING PERIPLASMIC PROTEIN-RELATED"/>
    <property type="match status" value="1"/>
</dbReference>
<dbReference type="RefSeq" id="WP_050057215.1">
    <property type="nucleotide sequence ID" value="NZ_CAQI01000059.1"/>
</dbReference>
<keyword evidence="1 2" id="KW-0732">Signal</keyword>
<gene>
    <name evidence="3" type="ORF">ARTSIC4J27_4446</name>
</gene>
<evidence type="ECO:0000313" key="4">
    <source>
        <dbReference type="Proteomes" id="UP000035722"/>
    </source>
</evidence>
<dbReference type="InterPro" id="IPR006059">
    <property type="entry name" value="SBP"/>
</dbReference>
<dbReference type="GO" id="GO:0015888">
    <property type="term" value="P:thiamine transport"/>
    <property type="evidence" value="ECO:0007669"/>
    <property type="project" value="TreeGrafter"/>
</dbReference>
<evidence type="ECO:0000256" key="2">
    <source>
        <dbReference type="SAM" id="SignalP"/>
    </source>
</evidence>
<dbReference type="PROSITE" id="PS51257">
    <property type="entry name" value="PROKAR_LIPOPROTEIN"/>
    <property type="match status" value="1"/>
</dbReference>
<comment type="caution">
    <text evidence="3">The sequence shown here is derived from an EMBL/GenBank/DDBJ whole genome shotgun (WGS) entry which is preliminary data.</text>
</comment>
<feature type="chain" id="PRO_5001533001" evidence="2">
    <location>
        <begin position="25"/>
        <end position="358"/>
    </location>
</feature>
<dbReference type="OrthoDB" id="179400at2"/>
<dbReference type="PANTHER" id="PTHR30006:SF2">
    <property type="entry name" value="ABC TRANSPORTER SUBSTRATE-BINDING PROTEIN"/>
    <property type="match status" value="1"/>
</dbReference>
<name>A0A024H9C2_9MICC</name>
<sequence>MRKFQTLVAAAVAATLLAGCGGQAATPAASGGPSTAPAGGSGETLVVYTNSNGEGRGDWLTAKAAGAGFKIEIVGAGGADATNKLIAEKNNPIADVAFGLNNMYFSQIKAEGVLEPYEPAWAGDVDPELADGEAYWPLVKQAILLGYNSDKFSKEAAPQDWTDLWTKDEFKARYERVTGLGTATAQLVFAGILSRYRDDSGDLGISDEGWKQVEQYFQNGSPAVAKTDLFARIASGEVDMGQMPSSIIADREKSFNVNVETVIPSVGVPLAVEQIALVKGTKKKEQAQKFIDWFGSAEVQGEFAQQFNSMPVNEAAQAKANPDVVDFFADLKQQDIDWEFVQENMGAWVEKIELEYMT</sequence>
<proteinExistence type="predicted"/>
<protein>
    <submittedName>
        <fullName evidence="3">Bacterial extracellular solute-binding family protein</fullName>
    </submittedName>
</protein>